<dbReference type="GO" id="GO:0003910">
    <property type="term" value="F:DNA ligase (ATP) activity"/>
    <property type="evidence" value="ECO:0007669"/>
    <property type="project" value="UniProtKB-EC"/>
</dbReference>
<feature type="domain" description="ATP-dependent DNA ligase family profile" evidence="5">
    <location>
        <begin position="100"/>
        <end position="226"/>
    </location>
</feature>
<gene>
    <name evidence="6" type="ORF">C1I98_26885</name>
</gene>
<organism evidence="6 7">
    <name type="scientific">Spongiactinospora gelatinilytica</name>
    <dbReference type="NCBI Taxonomy" id="2666298"/>
    <lineage>
        <taxon>Bacteria</taxon>
        <taxon>Bacillati</taxon>
        <taxon>Actinomycetota</taxon>
        <taxon>Actinomycetes</taxon>
        <taxon>Streptosporangiales</taxon>
        <taxon>Streptosporangiaceae</taxon>
        <taxon>Spongiactinospora</taxon>
    </lineage>
</organism>
<evidence type="ECO:0000256" key="3">
    <source>
        <dbReference type="ARBA" id="ARBA00034003"/>
    </source>
</evidence>
<evidence type="ECO:0000313" key="7">
    <source>
        <dbReference type="Proteomes" id="UP000248544"/>
    </source>
</evidence>
<dbReference type="CDD" id="cd07970">
    <property type="entry name" value="OBF_DNA_ligase_LigC"/>
    <property type="match status" value="1"/>
</dbReference>
<dbReference type="InterPro" id="IPR012310">
    <property type="entry name" value="DNA_ligase_ATP-dep_cent"/>
</dbReference>
<comment type="catalytic activity">
    <reaction evidence="3">
        <text>ATP + (deoxyribonucleotide)n-3'-hydroxyl + 5'-phospho-(deoxyribonucleotide)m = (deoxyribonucleotide)n+m + AMP + diphosphate.</text>
        <dbReference type="EC" id="6.5.1.1"/>
    </reaction>
</comment>
<dbReference type="Gene3D" id="3.30.470.30">
    <property type="entry name" value="DNA ligase/mRNA capping enzyme"/>
    <property type="match status" value="1"/>
</dbReference>
<name>A0A2W2FL07_9ACTN</name>
<dbReference type="InterPro" id="IPR044117">
    <property type="entry name" value="OBF_LigC-like"/>
</dbReference>
<reference evidence="6 7" key="1">
    <citation type="submission" date="2018-01" db="EMBL/GenBank/DDBJ databases">
        <title>Draft genome sequence of Sphaerisporangium sp. 7K107.</title>
        <authorList>
            <person name="Sahin N."/>
            <person name="Saygin H."/>
            <person name="Ay H."/>
        </authorList>
    </citation>
    <scope>NUCLEOTIDE SEQUENCE [LARGE SCALE GENOMIC DNA]</scope>
    <source>
        <strain evidence="6 7">7K107</strain>
    </source>
</reference>
<accession>A0A2W2FL07</accession>
<dbReference type="Gene3D" id="2.40.50.140">
    <property type="entry name" value="Nucleic acid-binding proteins"/>
    <property type="match status" value="1"/>
</dbReference>
<dbReference type="GO" id="GO:0006281">
    <property type="term" value="P:DNA repair"/>
    <property type="evidence" value="ECO:0007669"/>
    <property type="project" value="InterPro"/>
</dbReference>
<evidence type="ECO:0000256" key="1">
    <source>
        <dbReference type="ARBA" id="ARBA00007572"/>
    </source>
</evidence>
<feature type="compositionally biased region" description="Basic residues" evidence="4">
    <location>
        <begin position="299"/>
        <end position="308"/>
    </location>
</feature>
<evidence type="ECO:0000259" key="5">
    <source>
        <dbReference type="PROSITE" id="PS50160"/>
    </source>
</evidence>
<feature type="region of interest" description="Disordered" evidence="4">
    <location>
        <begin position="299"/>
        <end position="326"/>
    </location>
</feature>
<keyword evidence="7" id="KW-1185">Reference proteome</keyword>
<protein>
    <submittedName>
        <fullName evidence="6">ATP-dependent DNA ligase</fullName>
    </submittedName>
</protein>
<dbReference type="EMBL" id="POUA01000260">
    <property type="protein sequence ID" value="PZG36361.1"/>
    <property type="molecule type" value="Genomic_DNA"/>
</dbReference>
<dbReference type="Proteomes" id="UP000248544">
    <property type="component" value="Unassembled WGS sequence"/>
</dbReference>
<dbReference type="Pfam" id="PF01068">
    <property type="entry name" value="DNA_ligase_A_M"/>
    <property type="match status" value="1"/>
</dbReference>
<dbReference type="PROSITE" id="PS50160">
    <property type="entry name" value="DNA_LIGASE_A3"/>
    <property type="match status" value="1"/>
</dbReference>
<comment type="similarity">
    <text evidence="1">Belongs to the ATP-dependent DNA ligase family.</text>
</comment>
<dbReference type="PANTHER" id="PTHR45674:SF4">
    <property type="entry name" value="DNA LIGASE 1"/>
    <property type="match status" value="1"/>
</dbReference>
<keyword evidence="2 6" id="KW-0436">Ligase</keyword>
<evidence type="ECO:0000313" key="6">
    <source>
        <dbReference type="EMBL" id="PZG36361.1"/>
    </source>
</evidence>
<dbReference type="PANTHER" id="PTHR45674">
    <property type="entry name" value="DNA LIGASE 1/3 FAMILY MEMBER"/>
    <property type="match status" value="1"/>
</dbReference>
<evidence type="ECO:0000256" key="4">
    <source>
        <dbReference type="SAM" id="MobiDB-lite"/>
    </source>
</evidence>
<dbReference type="PROSITE" id="PS00333">
    <property type="entry name" value="DNA_LIGASE_A2"/>
    <property type="match status" value="1"/>
</dbReference>
<dbReference type="InterPro" id="IPR012340">
    <property type="entry name" value="NA-bd_OB-fold"/>
</dbReference>
<dbReference type="SUPFAM" id="SSF56091">
    <property type="entry name" value="DNA ligase/mRNA capping enzyme, catalytic domain"/>
    <property type="match status" value="1"/>
</dbReference>
<sequence length="326" mass="35227">MLARSITAFPQACPGTLAYEPKLDGFRCLAVLTGDHTVRLQSRRGARLNDAFPEVAAAIAAHVPPHTVLDGEIVCWAPTGRLDFGALQRRNTAGHRQAALLARSAPCHYAAFDLLRGDGLDVRDRPLSVRRAMLEELFAALPSAGVLALGMHTRQEDTARGWYASMHVAGVEGLVIKPVGSRYQGGVRGWMKLKYRSSAEAVAGGFTGPARRPETLLLGRFDEQGRLRVVGRTTRLGGRAAAEIAPLLTPALGAHPWPVPLPPGWAGGPYGRRDPIAYTRIRPELVVEILADTARDKGRHRHPVRLLRPRPDLDPAHVAGPDDAVA</sequence>
<dbReference type="InterPro" id="IPR050191">
    <property type="entry name" value="ATP-dep_DNA_ligase"/>
</dbReference>
<comment type="caution">
    <text evidence="6">The sequence shown here is derived from an EMBL/GenBank/DDBJ whole genome shotgun (WGS) entry which is preliminary data.</text>
</comment>
<dbReference type="GO" id="GO:0006310">
    <property type="term" value="P:DNA recombination"/>
    <property type="evidence" value="ECO:0007669"/>
    <property type="project" value="InterPro"/>
</dbReference>
<dbReference type="AlphaFoldDB" id="A0A2W2FL07"/>
<evidence type="ECO:0000256" key="2">
    <source>
        <dbReference type="ARBA" id="ARBA00022598"/>
    </source>
</evidence>
<proteinExistence type="inferred from homology"/>
<dbReference type="InterPro" id="IPR016059">
    <property type="entry name" value="DNA_ligase_ATP-dep_CS"/>
</dbReference>
<dbReference type="GO" id="GO:0005524">
    <property type="term" value="F:ATP binding"/>
    <property type="evidence" value="ECO:0007669"/>
    <property type="project" value="InterPro"/>
</dbReference>